<sequence>MKIGLFVPCHVNELAPEVAIATLELLEGYGLTVDYPLAQTCCGQPQFNNGDVAGANRAAMRFADVFDGYDYIVSPGTSCVSHIGAHTPDALSGTRSRVYELVEFLQDVLKVEHLPKPVYFPHKVSLHQSCHGLRLRAHATPSERMLPWQSRLERILSLVDGVSVVHPPRRDECCGFGGSFCVDEPDVSVAMGEDRVDGHAATGAEFIVGAEPSCLMHMGGVIRAQGKPIRPLHIALLLTGRGGA</sequence>
<reference evidence="2 3" key="1">
    <citation type="submission" date="2019-04" db="EMBL/GenBank/DDBJ databases">
        <title>Crenobacter sp. nov.</title>
        <authorList>
            <person name="Shi S."/>
        </authorList>
    </citation>
    <scope>NUCLEOTIDE SEQUENCE [LARGE SCALE GENOMIC DNA]</scope>
    <source>
        <strain evidence="2 3">GY 70310</strain>
    </source>
</reference>
<protein>
    <submittedName>
        <fullName evidence="2">(Fe-S)-binding protein</fullName>
    </submittedName>
</protein>
<dbReference type="AlphaFoldDB" id="A0A4T0UU12"/>
<accession>A0A4T0UU12</accession>
<dbReference type="InterPro" id="IPR004017">
    <property type="entry name" value="Cys_rich_dom"/>
</dbReference>
<dbReference type="GO" id="GO:0005829">
    <property type="term" value="C:cytosol"/>
    <property type="evidence" value="ECO:0007669"/>
    <property type="project" value="TreeGrafter"/>
</dbReference>
<keyword evidence="3" id="KW-1185">Reference proteome</keyword>
<proteinExistence type="predicted"/>
<dbReference type="Pfam" id="PF02754">
    <property type="entry name" value="CCG"/>
    <property type="match status" value="2"/>
</dbReference>
<dbReference type="OrthoDB" id="9770306at2"/>
<feature type="domain" description="Cysteine-rich" evidence="1">
    <location>
        <begin position="124"/>
        <end position="218"/>
    </location>
</feature>
<organism evidence="2 3">
    <name type="scientific">Crenobacter intestini</name>
    <dbReference type="NCBI Taxonomy" id="2563443"/>
    <lineage>
        <taxon>Bacteria</taxon>
        <taxon>Pseudomonadati</taxon>
        <taxon>Pseudomonadota</taxon>
        <taxon>Betaproteobacteria</taxon>
        <taxon>Neisseriales</taxon>
        <taxon>Neisseriaceae</taxon>
        <taxon>Crenobacter</taxon>
    </lineage>
</organism>
<dbReference type="Proteomes" id="UP000308891">
    <property type="component" value="Unassembled WGS sequence"/>
</dbReference>
<name>A0A4T0UU12_9NEIS</name>
<evidence type="ECO:0000313" key="3">
    <source>
        <dbReference type="Proteomes" id="UP000308891"/>
    </source>
</evidence>
<dbReference type="PANTHER" id="PTHR30296:SF0">
    <property type="entry name" value="LACTATE UTILIZATION PROTEIN A"/>
    <property type="match status" value="1"/>
</dbReference>
<comment type="caution">
    <text evidence="2">The sequence shown here is derived from an EMBL/GenBank/DDBJ whole genome shotgun (WGS) entry which is preliminary data.</text>
</comment>
<evidence type="ECO:0000259" key="1">
    <source>
        <dbReference type="Pfam" id="PF02754"/>
    </source>
</evidence>
<dbReference type="PANTHER" id="PTHR30296">
    <property type="entry name" value="UNCHARACTERIZED PROTEIN YKGE"/>
    <property type="match status" value="1"/>
</dbReference>
<dbReference type="RefSeq" id="WP_136553400.1">
    <property type="nucleotide sequence ID" value="NZ_STGJ01000009.1"/>
</dbReference>
<feature type="domain" description="Cysteine-rich" evidence="1">
    <location>
        <begin position="4"/>
        <end position="83"/>
    </location>
</feature>
<evidence type="ECO:0000313" key="2">
    <source>
        <dbReference type="EMBL" id="TIC82378.1"/>
    </source>
</evidence>
<dbReference type="EMBL" id="STGJ01000009">
    <property type="protein sequence ID" value="TIC82378.1"/>
    <property type="molecule type" value="Genomic_DNA"/>
</dbReference>
<gene>
    <name evidence="2" type="ORF">E5K04_09470</name>
</gene>
<dbReference type="GO" id="GO:0016491">
    <property type="term" value="F:oxidoreductase activity"/>
    <property type="evidence" value="ECO:0007669"/>
    <property type="project" value="UniProtKB-ARBA"/>
</dbReference>